<feature type="signal peptide" evidence="2">
    <location>
        <begin position="1"/>
        <end position="28"/>
    </location>
</feature>
<dbReference type="AlphaFoldDB" id="A0A2Z5G2N4"/>
<keyword evidence="2" id="KW-0732">Signal</keyword>
<evidence type="ECO:0000256" key="1">
    <source>
        <dbReference type="SAM" id="MobiDB-lite"/>
    </source>
</evidence>
<accession>A0A2Z5G2N4</accession>
<proteinExistence type="predicted"/>
<dbReference type="EMBL" id="CP030840">
    <property type="protein sequence ID" value="AXC13358.1"/>
    <property type="molecule type" value="Genomic_DNA"/>
</dbReference>
<protein>
    <submittedName>
        <fullName evidence="3">Uncharacterized protein</fullName>
    </submittedName>
</protein>
<name>A0A2Z5G2N4_9BACT</name>
<keyword evidence="4" id="KW-1185">Reference proteome</keyword>
<gene>
    <name evidence="3" type="ORF">ACPOL_4081</name>
</gene>
<evidence type="ECO:0000313" key="3">
    <source>
        <dbReference type="EMBL" id="AXC13358.1"/>
    </source>
</evidence>
<reference evidence="3 4" key="1">
    <citation type="journal article" date="2018" name="Front. Microbiol.">
        <title>Hydrolytic Capabilities as a Key to Environmental Success: Chitinolytic and Cellulolytic Acidobacteria From Acidic Sub-arctic Soils and Boreal Peatlands.</title>
        <authorList>
            <person name="Belova S.E."/>
            <person name="Ravin N.V."/>
            <person name="Pankratov T.A."/>
            <person name="Rakitin A.L."/>
            <person name="Ivanova A.A."/>
            <person name="Beletsky A.V."/>
            <person name="Mardanov A.V."/>
            <person name="Sinninghe Damste J.S."/>
            <person name="Dedysh S.N."/>
        </authorList>
    </citation>
    <scope>NUCLEOTIDE SEQUENCE [LARGE SCALE GENOMIC DNA]</scope>
    <source>
        <strain evidence="3 4">SBC82</strain>
    </source>
</reference>
<feature type="chain" id="PRO_5016369341" evidence="2">
    <location>
        <begin position="29"/>
        <end position="404"/>
    </location>
</feature>
<dbReference type="OrthoDB" id="114932at2"/>
<organism evidence="3 4">
    <name type="scientific">Acidisarcina polymorpha</name>
    <dbReference type="NCBI Taxonomy" id="2211140"/>
    <lineage>
        <taxon>Bacteria</taxon>
        <taxon>Pseudomonadati</taxon>
        <taxon>Acidobacteriota</taxon>
        <taxon>Terriglobia</taxon>
        <taxon>Terriglobales</taxon>
        <taxon>Acidobacteriaceae</taxon>
        <taxon>Acidisarcina</taxon>
    </lineage>
</organism>
<dbReference type="KEGG" id="abas:ACPOL_4081"/>
<sequence length="404" mass="43840">MKIAWTSSLRTASLWTASLWTASFLLSAAIAAGQTQQASKTADQLHELANQAKNSGDLQGEANYLCQAAELDGKKYGKKCDKAKTDLAKTLAQFEADLGMGRTELQRGDYPGALRDLGKIAFGPHKEEAQELMQRTRTPNNGAPVDQISQKALAEARQDYARGDFDAAEALLGKVESQSLLPAAKQLHTDISIYRATMKEADAMASAGNFKAAAEKYQFAATIQPKGPGQPLEHLREVQAEQAKADQEKEDEAKAHRALLQQAQSSPPGKAAPLPRASHPPKAKNPPHDAHQDEAQGDPETLEDNLTKGIQDFYDSQFTQAEDAINVYLQEGGKEHVGVAHFYLGASLFSQAVLGDPAHPANADALRQQAREQFALARQFHYAPLHTAVSPKILAQWTQTGDQQ</sequence>
<dbReference type="Proteomes" id="UP000253606">
    <property type="component" value="Chromosome"/>
</dbReference>
<feature type="region of interest" description="Disordered" evidence="1">
    <location>
        <begin position="262"/>
        <end position="303"/>
    </location>
</feature>
<dbReference type="RefSeq" id="WP_114208365.1">
    <property type="nucleotide sequence ID" value="NZ_CP030840.1"/>
</dbReference>
<evidence type="ECO:0000256" key="2">
    <source>
        <dbReference type="SAM" id="SignalP"/>
    </source>
</evidence>
<evidence type="ECO:0000313" key="4">
    <source>
        <dbReference type="Proteomes" id="UP000253606"/>
    </source>
</evidence>